<comment type="caution">
    <text evidence="3">The sequence shown here is derived from an EMBL/GenBank/DDBJ whole genome shotgun (WGS) entry which is preliminary data.</text>
</comment>
<evidence type="ECO:0000313" key="3">
    <source>
        <dbReference type="EMBL" id="PTW49372.1"/>
    </source>
</evidence>
<proteinExistence type="predicted"/>
<sequence length="128" mass="13269">MSIRALRNTAIFLTAALFSTAAYAADGTATVAGIDIPTRVIVAVVGCILVRIFIWSESKNKLAVYNLSISAIAVLGSGVYAFEHVTGLTEAFGTGLGVGAGAVALVEAAKSRALTVIKDTLRSWLNKP</sequence>
<dbReference type="AlphaFoldDB" id="A0A2T5UCX9"/>
<keyword evidence="1" id="KW-0812">Transmembrane</keyword>
<evidence type="ECO:0000256" key="2">
    <source>
        <dbReference type="SAM" id="SignalP"/>
    </source>
</evidence>
<reference evidence="3 4" key="1">
    <citation type="submission" date="2018-04" db="EMBL/GenBank/DDBJ databases">
        <title>Genomic Encyclopedia of Type Strains, Phase III (KMG-III): the genomes of soil and plant-associated and newly described type strains.</title>
        <authorList>
            <person name="Whitman W."/>
        </authorList>
    </citation>
    <scope>NUCLEOTIDE SEQUENCE [LARGE SCALE GENOMIC DNA]</scope>
    <source>
        <strain evidence="3 4">MA-olki</strain>
    </source>
</reference>
<evidence type="ECO:0008006" key="5">
    <source>
        <dbReference type="Google" id="ProtNLM"/>
    </source>
</evidence>
<feature type="chain" id="PRO_5015544023" description="Holin" evidence="2">
    <location>
        <begin position="25"/>
        <end position="128"/>
    </location>
</feature>
<feature type="transmembrane region" description="Helical" evidence="1">
    <location>
        <begin position="88"/>
        <end position="109"/>
    </location>
</feature>
<protein>
    <recommendedName>
        <fullName evidence="5">Holin</fullName>
    </recommendedName>
</protein>
<name>A0A2T5UCX9_9SPHN</name>
<feature type="transmembrane region" description="Helical" evidence="1">
    <location>
        <begin position="62"/>
        <end position="82"/>
    </location>
</feature>
<keyword evidence="1" id="KW-1133">Transmembrane helix</keyword>
<organism evidence="3 4">
    <name type="scientific">Sphingomonas faeni</name>
    <dbReference type="NCBI Taxonomy" id="185950"/>
    <lineage>
        <taxon>Bacteria</taxon>
        <taxon>Pseudomonadati</taxon>
        <taxon>Pseudomonadota</taxon>
        <taxon>Alphaproteobacteria</taxon>
        <taxon>Sphingomonadales</taxon>
        <taxon>Sphingomonadaceae</taxon>
        <taxon>Sphingomonas</taxon>
    </lineage>
</organism>
<dbReference type="Proteomes" id="UP000244013">
    <property type="component" value="Unassembled WGS sequence"/>
</dbReference>
<dbReference type="GeneID" id="91004939"/>
<dbReference type="EMBL" id="QAYE01000001">
    <property type="protein sequence ID" value="PTW49372.1"/>
    <property type="molecule type" value="Genomic_DNA"/>
</dbReference>
<dbReference type="RefSeq" id="WP_107952352.1">
    <property type="nucleotide sequence ID" value="NZ_QAYE01000001.1"/>
</dbReference>
<keyword evidence="1" id="KW-0472">Membrane</keyword>
<evidence type="ECO:0000256" key="1">
    <source>
        <dbReference type="SAM" id="Phobius"/>
    </source>
</evidence>
<feature type="transmembrane region" description="Helical" evidence="1">
    <location>
        <begin position="34"/>
        <end position="55"/>
    </location>
</feature>
<dbReference type="OrthoDB" id="10008449at2"/>
<keyword evidence="2" id="KW-0732">Signal</keyword>
<evidence type="ECO:0000313" key="4">
    <source>
        <dbReference type="Proteomes" id="UP000244013"/>
    </source>
</evidence>
<gene>
    <name evidence="3" type="ORF">C8J25_101880</name>
</gene>
<accession>A0A2T5UCX9</accession>
<feature type="signal peptide" evidence="2">
    <location>
        <begin position="1"/>
        <end position="24"/>
    </location>
</feature>